<feature type="chain" id="PRO_5007825981" description="GLPGLI family protein" evidence="1">
    <location>
        <begin position="32"/>
        <end position="279"/>
    </location>
</feature>
<protein>
    <recommendedName>
        <fullName evidence="4">GLPGLI family protein</fullName>
    </recommendedName>
</protein>
<sequence>MKFFIWIFTQKNRMQKSISFFISFLSLGAFSQTTKDISNVTRYEYELSAKTSKTNLENISTTVCALDILGDSSIFFDTANYERKKIRKNPKKDLSPEENGMLGLSFRPVFNWFVVSQGKENRFYSDINEDYKYFVVEPKKDIEWVIDSKVNKWNIYSVQQAKTTYGGREWTVLFTQDIPLHSGPYMFNNLPGMVVKAWDSEEHYVFELLSSKKAELDWKVLSFNDHIENDRKRIDKAIRLNNNKTYLQIFDEKGIKIGENGRAGFNIKIGDGKNDIYIL</sequence>
<evidence type="ECO:0000256" key="1">
    <source>
        <dbReference type="SAM" id="SignalP"/>
    </source>
</evidence>
<keyword evidence="3" id="KW-1185">Reference proteome</keyword>
<dbReference type="Proteomes" id="UP000076630">
    <property type="component" value="Unassembled WGS sequence"/>
</dbReference>
<organism evidence="2 3">
    <name type="scientific">Myroides marinus</name>
    <dbReference type="NCBI Taxonomy" id="703342"/>
    <lineage>
        <taxon>Bacteria</taxon>
        <taxon>Pseudomonadati</taxon>
        <taxon>Bacteroidota</taxon>
        <taxon>Flavobacteriia</taxon>
        <taxon>Flavobacteriales</taxon>
        <taxon>Flavobacteriaceae</taxon>
        <taxon>Myroides</taxon>
    </lineage>
</organism>
<accession>A0A161RYJ5</accession>
<dbReference type="OrthoDB" id="1440774at2"/>
<name>A0A161RYJ5_9FLAO</name>
<dbReference type="InterPro" id="IPR005901">
    <property type="entry name" value="GLPGLI"/>
</dbReference>
<gene>
    <name evidence="2" type="ORF">AV926_15070</name>
</gene>
<reference evidence="2 3" key="1">
    <citation type="submission" date="2016-01" db="EMBL/GenBank/DDBJ databases">
        <title>Whole genome sequencing of Myroides marinus L41.</title>
        <authorList>
            <person name="Hong K.W."/>
        </authorList>
    </citation>
    <scope>NUCLEOTIDE SEQUENCE [LARGE SCALE GENOMIC DNA]</scope>
    <source>
        <strain evidence="2 3">L41</strain>
    </source>
</reference>
<evidence type="ECO:0000313" key="2">
    <source>
        <dbReference type="EMBL" id="KZE76729.1"/>
    </source>
</evidence>
<feature type="signal peptide" evidence="1">
    <location>
        <begin position="1"/>
        <end position="31"/>
    </location>
</feature>
<proteinExistence type="predicted"/>
<comment type="caution">
    <text evidence="2">The sequence shown here is derived from an EMBL/GenBank/DDBJ whole genome shotgun (WGS) entry which is preliminary data.</text>
</comment>
<keyword evidence="1" id="KW-0732">Signal</keyword>
<evidence type="ECO:0008006" key="4">
    <source>
        <dbReference type="Google" id="ProtNLM"/>
    </source>
</evidence>
<dbReference type="NCBIfam" id="TIGR01200">
    <property type="entry name" value="GLPGLI"/>
    <property type="match status" value="1"/>
</dbReference>
<dbReference type="EMBL" id="LQNU01000075">
    <property type="protein sequence ID" value="KZE76729.1"/>
    <property type="molecule type" value="Genomic_DNA"/>
</dbReference>
<dbReference type="AlphaFoldDB" id="A0A161RYJ5"/>
<evidence type="ECO:0000313" key="3">
    <source>
        <dbReference type="Proteomes" id="UP000076630"/>
    </source>
</evidence>